<gene>
    <name evidence="1" type="ORF">J4215_05665</name>
</gene>
<organism evidence="1 2">
    <name type="scientific">Candidatus Iainarchaeum sp</name>
    <dbReference type="NCBI Taxonomy" id="3101447"/>
    <lineage>
        <taxon>Archaea</taxon>
        <taxon>Candidatus Iainarchaeota</taxon>
        <taxon>Candidatus Iainarchaeia</taxon>
        <taxon>Candidatus Iainarchaeales</taxon>
        <taxon>Candidatus Iainarchaeaceae</taxon>
        <taxon>Candidatus Iainarchaeum</taxon>
    </lineage>
</organism>
<evidence type="ECO:0000313" key="1">
    <source>
        <dbReference type="EMBL" id="MBS3062042.1"/>
    </source>
</evidence>
<dbReference type="AlphaFoldDB" id="A0A8T4L807"/>
<accession>A0A8T4L807</accession>
<sequence length="191" mass="20279">MNVLAVFLVIFGLVLSGCVSIPQPENKAIEIANKSTEGRALFVMRDAFSKTPQCTVEEYLQVVGIVNPMLAGLSPRVQLITDPAQAQVLVATAKECNPMVLIRPSDPANNKALVSYSISTPSACPVSDLAGKTRSVLEIESDFSTQSPRIVSGELKESDEKTLQGVLPAVGLMGNCAAPVLMQSQSVPMFS</sequence>
<comment type="caution">
    <text evidence="1">The sequence shown here is derived from an EMBL/GenBank/DDBJ whole genome shotgun (WGS) entry which is preliminary data.</text>
</comment>
<proteinExistence type="predicted"/>
<name>A0A8T4L807_9ARCH</name>
<reference evidence="1" key="2">
    <citation type="submission" date="2021-05" db="EMBL/GenBank/DDBJ databases">
        <title>Protein family content uncovers lineage relationships and bacterial pathway maintenance mechanisms in DPANN archaea.</title>
        <authorList>
            <person name="Castelle C.J."/>
            <person name="Meheust R."/>
            <person name="Jaffe A.L."/>
            <person name="Seitz K."/>
            <person name="Gong X."/>
            <person name="Baker B.J."/>
            <person name="Banfield J.F."/>
        </authorList>
    </citation>
    <scope>NUCLEOTIDE SEQUENCE</scope>
    <source>
        <strain evidence="1">RIFCSPLOWO2_01_FULL_AR10_48_17</strain>
    </source>
</reference>
<dbReference type="Proteomes" id="UP000675968">
    <property type="component" value="Unassembled WGS sequence"/>
</dbReference>
<protein>
    <submittedName>
        <fullName evidence="1">Uncharacterized protein</fullName>
    </submittedName>
</protein>
<evidence type="ECO:0000313" key="2">
    <source>
        <dbReference type="Proteomes" id="UP000675968"/>
    </source>
</evidence>
<dbReference type="EMBL" id="JAGVWC010000012">
    <property type="protein sequence ID" value="MBS3062042.1"/>
    <property type="molecule type" value="Genomic_DNA"/>
</dbReference>
<reference evidence="1" key="1">
    <citation type="submission" date="2021-03" db="EMBL/GenBank/DDBJ databases">
        <authorList>
            <person name="Jaffe A."/>
        </authorList>
    </citation>
    <scope>NUCLEOTIDE SEQUENCE</scope>
    <source>
        <strain evidence="1">RIFCSPLOWO2_01_FULL_AR10_48_17</strain>
    </source>
</reference>